<reference evidence="3" key="1">
    <citation type="journal article" date="2019" name="Int. J. Syst. Evol. Microbiol.">
        <title>The Global Catalogue of Microorganisms (GCM) 10K type strain sequencing project: providing services to taxonomists for standard genome sequencing and annotation.</title>
        <authorList>
            <consortium name="The Broad Institute Genomics Platform"/>
            <consortium name="The Broad Institute Genome Sequencing Center for Infectious Disease"/>
            <person name="Wu L."/>
            <person name="Ma J."/>
        </authorList>
    </citation>
    <scope>NUCLEOTIDE SEQUENCE [LARGE SCALE GENOMIC DNA]</scope>
    <source>
        <strain evidence="3">CCUG 50349</strain>
    </source>
</reference>
<keyword evidence="3" id="KW-1185">Reference proteome</keyword>
<sequence length="68" mass="8278">MILDKVFDNKYYELKNQYDELNEKYNQNIDVLVLTSDSLNIERENSERLLQELKTKKVFYTNQNLKTE</sequence>
<organism evidence="2 3">
    <name type="scientific">Flavobacterium ponti</name>
    <dbReference type="NCBI Taxonomy" id="665133"/>
    <lineage>
        <taxon>Bacteria</taxon>
        <taxon>Pseudomonadati</taxon>
        <taxon>Bacteroidota</taxon>
        <taxon>Flavobacteriia</taxon>
        <taxon>Flavobacteriales</taxon>
        <taxon>Flavobacteriaceae</taxon>
        <taxon>Flavobacterium</taxon>
    </lineage>
</organism>
<evidence type="ECO:0000256" key="1">
    <source>
        <dbReference type="SAM" id="Coils"/>
    </source>
</evidence>
<accession>A0ABV9P381</accession>
<gene>
    <name evidence="2" type="ORF">ACFO3U_08705</name>
</gene>
<dbReference type="Proteomes" id="UP001595885">
    <property type="component" value="Unassembled WGS sequence"/>
</dbReference>
<name>A0ABV9P381_9FLAO</name>
<keyword evidence="1" id="KW-0175">Coiled coil</keyword>
<dbReference type="RefSeq" id="WP_379740709.1">
    <property type="nucleotide sequence ID" value="NZ_JBHSGW010000025.1"/>
</dbReference>
<dbReference type="EMBL" id="JBHSGW010000025">
    <property type="protein sequence ID" value="MFC4740073.1"/>
    <property type="molecule type" value="Genomic_DNA"/>
</dbReference>
<proteinExistence type="predicted"/>
<comment type="caution">
    <text evidence="2">The sequence shown here is derived from an EMBL/GenBank/DDBJ whole genome shotgun (WGS) entry which is preliminary data.</text>
</comment>
<protein>
    <submittedName>
        <fullName evidence="2">Uncharacterized protein</fullName>
    </submittedName>
</protein>
<evidence type="ECO:0000313" key="2">
    <source>
        <dbReference type="EMBL" id="MFC4740073.1"/>
    </source>
</evidence>
<evidence type="ECO:0000313" key="3">
    <source>
        <dbReference type="Proteomes" id="UP001595885"/>
    </source>
</evidence>
<feature type="coiled-coil region" evidence="1">
    <location>
        <begin position="36"/>
        <end position="63"/>
    </location>
</feature>